<feature type="transmembrane region" description="Helical" evidence="2">
    <location>
        <begin position="1250"/>
        <end position="1274"/>
    </location>
</feature>
<comment type="caution">
    <text evidence="4">The sequence shown here is derived from an EMBL/GenBank/DDBJ whole genome shotgun (WGS) entry which is preliminary data.</text>
</comment>
<name>A0A316HQZ2_9GAMM</name>
<proteinExistence type="predicted"/>
<organism evidence="4 5">
    <name type="scientific">Fulvimonas soli</name>
    <dbReference type="NCBI Taxonomy" id="155197"/>
    <lineage>
        <taxon>Bacteria</taxon>
        <taxon>Pseudomonadati</taxon>
        <taxon>Pseudomonadota</taxon>
        <taxon>Gammaproteobacteria</taxon>
        <taxon>Lysobacterales</taxon>
        <taxon>Rhodanobacteraceae</taxon>
        <taxon>Fulvimonas</taxon>
    </lineage>
</organism>
<dbReference type="EMBL" id="QGHC01000016">
    <property type="protein sequence ID" value="PWK82369.1"/>
    <property type="molecule type" value="Genomic_DNA"/>
</dbReference>
<evidence type="ECO:0000313" key="4">
    <source>
        <dbReference type="EMBL" id="PWK82369.1"/>
    </source>
</evidence>
<dbReference type="RefSeq" id="WP_109724656.1">
    <property type="nucleotide sequence ID" value="NZ_MSZV01000023.1"/>
</dbReference>
<keyword evidence="2" id="KW-1133">Transmembrane helix</keyword>
<keyword evidence="2" id="KW-0812">Transmembrane</keyword>
<keyword evidence="5" id="KW-1185">Reference proteome</keyword>
<evidence type="ECO:0000256" key="2">
    <source>
        <dbReference type="SAM" id="Phobius"/>
    </source>
</evidence>
<feature type="transmembrane region" description="Helical" evidence="2">
    <location>
        <begin position="1318"/>
        <end position="1339"/>
    </location>
</feature>
<gene>
    <name evidence="4" type="ORF">C7456_11614</name>
</gene>
<accession>A0A316HQZ2</accession>
<reference evidence="4 5" key="1">
    <citation type="submission" date="2018-05" db="EMBL/GenBank/DDBJ databases">
        <title>Genomic Encyclopedia of Type Strains, Phase IV (KMG-IV): sequencing the most valuable type-strain genomes for metagenomic binning, comparative biology and taxonomic classification.</title>
        <authorList>
            <person name="Goeker M."/>
        </authorList>
    </citation>
    <scope>NUCLEOTIDE SEQUENCE [LARGE SCALE GENOMIC DNA]</scope>
    <source>
        <strain evidence="4 5">DSM 14263</strain>
    </source>
</reference>
<feature type="transmembrane region" description="Helical" evidence="2">
    <location>
        <begin position="1181"/>
        <end position="1199"/>
    </location>
</feature>
<evidence type="ECO:0000256" key="1">
    <source>
        <dbReference type="SAM" id="MobiDB-lite"/>
    </source>
</evidence>
<keyword evidence="3" id="KW-0732">Signal</keyword>
<feature type="transmembrane region" description="Helical" evidence="2">
    <location>
        <begin position="1211"/>
        <end position="1238"/>
    </location>
</feature>
<sequence>MLHRSGWLLGLGLLLASPLRAQEVPPPLQGWQDWVLHDLPQHACPRLATPAYAGEFQCAWPGRLALQADRDGGRFALDVHADAPGWVALPGDARAWPQQVQADGQPVPVLEHDGVPSVWLAAGDHALRGALPWSARPARLRVPAAVGLVALSVDGAAVARLERNGDELTLGEAAAAQRTADALSLRVYRRLQDGLPATLQTRLVLDVAGSAREQSLGPALPAGFVATDLQGELPARLENDGRLRVQLRPGHWELGLDARATAPLAKVAPGAAAAPWPARETWSYADDPGLRSTRVEGQAVDAAQAGVPDEWRELPAYALDAGNGLGIEQGARGDEGGQGDQLRLRRELWLDFDGGGFSAVDRLDGELRHRQRLDVGAPWQLQRAAQAGQPLLVSRGADGRGGVELRTRRLALEAGLRLPAHGAAPSGGWQLPLERIDAVLHLPPGYRLLGAAGADVSPDSWVAQWSLLDLFVLALLALLAGRLLGWRWAPVAAAFLLLALHEGGAPRWTLGVALALALLVRALPEGRLRAVARGGAVAAFALAVLWSLPFAAAQLEYALHPQLEQQRARVSPGATEAASRADDEVVAAYNAQPPPAAAPAIDEASGNSMPAPPAPPAPPSPVLRQARPLPSLPAKPAPKAELAAITVTAAALAAPDAHGLLQAGDGTPRWDVGNDYRLGWSGPVTPQQGTRLLIAPAWLVRLLRVALVALLAALLAKLALHLLRPLRADWHGWRRRGAGAAALLALALLPHGAPAQGLPSQAMLDALRHRLAEAPKCDPGCAALAQATLQTGTDTLDLQLELHAGATVAAPLPQPDAGLQLLDASVDGHPAVLAARDGQLLLRLERGVHRVGLRYRFGDADSAGLRFPLPPQRIAAGGAGWTVGGLDDGRLLGDSLAFSRQRSGGDGRALPPARSFPPYVRLTRRLMLGVDWTVENEVERIAPSDGGFDVSLPLLPGEHPLGEDAPVKDGRIRVSLRSGEEYTGWSSRLDRADALALAAPALGERAEVWEVLAAPMWHVEARGVPASASEEGLRFQPLPGERLELAVSQPPGVAGDSLAFDRVSLRSVAGERVTESTLELQARSTRGGEHAVALPPQAELLEASRDGEALQLALRDGRLGLPLLPGTHGYALRVRTPGGAAAGTRTPAFALGAPAANLELGLQLPQDRWVLWTWGPALGPAVLYWAQLAVLLLAAWLLARHAPTPLRFRHWLLLGLGFSAFAWSAYALVVLWLILLGLRARGAPARLGATGFNLLQLGLAALTALALAVLVSAVPRGLLGLPDMHVAGNGSTAWALRWLADRSAGALPQGGVFSLPLWVYKLAMLAWALWLANALIGWLRWGFEAWSRDGYWRRREPKRTAEPPAMPPPEPPHG</sequence>
<evidence type="ECO:0000313" key="5">
    <source>
        <dbReference type="Proteomes" id="UP000245812"/>
    </source>
</evidence>
<dbReference type="Proteomes" id="UP000245812">
    <property type="component" value="Unassembled WGS sequence"/>
</dbReference>
<feature type="region of interest" description="Disordered" evidence="1">
    <location>
        <begin position="596"/>
        <end position="633"/>
    </location>
</feature>
<keyword evidence="2" id="KW-0472">Membrane</keyword>
<feature type="chain" id="PRO_5016377089" evidence="3">
    <location>
        <begin position="22"/>
        <end position="1374"/>
    </location>
</feature>
<protein>
    <submittedName>
        <fullName evidence="4">Uncharacterized protein</fullName>
    </submittedName>
</protein>
<evidence type="ECO:0000256" key="3">
    <source>
        <dbReference type="SAM" id="SignalP"/>
    </source>
</evidence>
<feature type="compositionally biased region" description="Pro residues" evidence="1">
    <location>
        <begin position="610"/>
        <end position="621"/>
    </location>
</feature>
<feature type="signal peptide" evidence="3">
    <location>
        <begin position="1"/>
        <end position="21"/>
    </location>
</feature>
<dbReference type="OrthoDB" id="220327at2"/>